<dbReference type="PANTHER" id="PTHR24960:SF79">
    <property type="entry name" value="PHOTOSYSTEM I IRON-SULFUR CENTER"/>
    <property type="match status" value="1"/>
</dbReference>
<evidence type="ECO:0000313" key="8">
    <source>
        <dbReference type="EMBL" id="MBB4286865.1"/>
    </source>
</evidence>
<dbReference type="PROSITE" id="PS51379">
    <property type="entry name" value="4FE4S_FER_2"/>
    <property type="match status" value="2"/>
</dbReference>
<keyword evidence="3" id="KW-0408">Iron</keyword>
<evidence type="ECO:0000256" key="5">
    <source>
        <dbReference type="ARBA" id="ARBA00023231"/>
    </source>
</evidence>
<dbReference type="GO" id="GO:0051539">
    <property type="term" value="F:4 iron, 4 sulfur cluster binding"/>
    <property type="evidence" value="ECO:0007669"/>
    <property type="project" value="UniProtKB-KW"/>
</dbReference>
<evidence type="ECO:0000256" key="1">
    <source>
        <dbReference type="ARBA" id="ARBA00022485"/>
    </source>
</evidence>
<dbReference type="GO" id="GO:0046872">
    <property type="term" value="F:metal ion binding"/>
    <property type="evidence" value="ECO:0007669"/>
    <property type="project" value="UniProtKB-KW"/>
</dbReference>
<name>A0A7W6S0Y0_9PROT</name>
<keyword evidence="4" id="KW-0411">Iron-sulfur</keyword>
<reference evidence="8 9" key="1">
    <citation type="submission" date="2020-08" db="EMBL/GenBank/DDBJ databases">
        <title>Genome sequencing of Purple Non-Sulfur Bacteria from various extreme environments.</title>
        <authorList>
            <person name="Mayer M."/>
        </authorList>
    </citation>
    <scope>NUCLEOTIDE SEQUENCE [LARGE SCALE GENOMIC DNA]</scope>
    <source>
        <strain evidence="8 9">JA135</strain>
    </source>
</reference>
<dbReference type="Proteomes" id="UP000555728">
    <property type="component" value="Unassembled WGS sequence"/>
</dbReference>
<evidence type="ECO:0000313" key="9">
    <source>
        <dbReference type="Proteomes" id="UP000555728"/>
    </source>
</evidence>
<evidence type="ECO:0000259" key="7">
    <source>
        <dbReference type="PROSITE" id="PS51379"/>
    </source>
</evidence>
<keyword evidence="9" id="KW-1185">Reference proteome</keyword>
<accession>A0A7W6S0Y0</accession>
<feature type="domain" description="4Fe-4S ferredoxin-type" evidence="7">
    <location>
        <begin position="18"/>
        <end position="47"/>
    </location>
</feature>
<protein>
    <recommendedName>
        <fullName evidence="6">Ferredoxin III</fullName>
    </recommendedName>
</protein>
<dbReference type="Gene3D" id="3.30.70.20">
    <property type="match status" value="1"/>
</dbReference>
<dbReference type="InterPro" id="IPR014283">
    <property type="entry name" value="FdIII_4_nif"/>
</dbReference>
<evidence type="ECO:0000256" key="6">
    <source>
        <dbReference type="ARBA" id="ARBA00030616"/>
    </source>
</evidence>
<dbReference type="Pfam" id="PF12838">
    <property type="entry name" value="Fer4_7"/>
    <property type="match status" value="1"/>
</dbReference>
<dbReference type="EMBL" id="JACIGI010000022">
    <property type="protein sequence ID" value="MBB4286865.1"/>
    <property type="molecule type" value="Genomic_DNA"/>
</dbReference>
<feature type="domain" description="4Fe-4S ferredoxin-type" evidence="7">
    <location>
        <begin position="67"/>
        <end position="96"/>
    </location>
</feature>
<dbReference type="RefSeq" id="WP_184436068.1">
    <property type="nucleotide sequence ID" value="NZ_JACIGI010000022.1"/>
</dbReference>
<proteinExistence type="predicted"/>
<evidence type="ECO:0000256" key="2">
    <source>
        <dbReference type="ARBA" id="ARBA00022723"/>
    </source>
</evidence>
<gene>
    <name evidence="8" type="ORF">GGD88_002606</name>
</gene>
<dbReference type="PROSITE" id="PS00198">
    <property type="entry name" value="4FE4S_FER_1"/>
    <property type="match status" value="1"/>
</dbReference>
<dbReference type="PANTHER" id="PTHR24960">
    <property type="entry name" value="PHOTOSYSTEM I IRON-SULFUR CENTER-RELATED"/>
    <property type="match status" value="1"/>
</dbReference>
<evidence type="ECO:0000256" key="3">
    <source>
        <dbReference type="ARBA" id="ARBA00023004"/>
    </source>
</evidence>
<dbReference type="InterPro" id="IPR017900">
    <property type="entry name" value="4Fe4S_Fe_S_CS"/>
</dbReference>
<dbReference type="SUPFAM" id="SSF54862">
    <property type="entry name" value="4Fe-4S ferredoxins"/>
    <property type="match status" value="1"/>
</dbReference>
<dbReference type="AlphaFoldDB" id="A0A7W6S0Y0"/>
<dbReference type="NCBIfam" id="TIGR02936">
    <property type="entry name" value="fdxN_nitrog"/>
    <property type="match status" value="1"/>
</dbReference>
<sequence length="100" mass="10543">MSVRTFATRDGRPWVPSYLEAIDPDVCIGCGRCVKVCARDVIALRGVTEDGDLCDPFDDDEEIERKISVLVAAGDCVGCGSCATVCGTGAQHHAPVEEAA</sequence>
<organism evidence="8 9">
    <name type="scientific">Roseospira goensis</name>
    <dbReference type="NCBI Taxonomy" id="391922"/>
    <lineage>
        <taxon>Bacteria</taxon>
        <taxon>Pseudomonadati</taxon>
        <taxon>Pseudomonadota</taxon>
        <taxon>Alphaproteobacteria</taxon>
        <taxon>Rhodospirillales</taxon>
        <taxon>Rhodospirillaceae</taxon>
        <taxon>Roseospira</taxon>
    </lineage>
</organism>
<evidence type="ECO:0000256" key="4">
    <source>
        <dbReference type="ARBA" id="ARBA00023014"/>
    </source>
</evidence>
<keyword evidence="1" id="KW-0004">4Fe-4S</keyword>
<keyword evidence="2" id="KW-0479">Metal-binding</keyword>
<dbReference type="InterPro" id="IPR017896">
    <property type="entry name" value="4Fe4S_Fe-S-bd"/>
</dbReference>
<keyword evidence="5" id="KW-0535">Nitrogen fixation</keyword>
<comment type="caution">
    <text evidence="8">The sequence shown here is derived from an EMBL/GenBank/DDBJ whole genome shotgun (WGS) entry which is preliminary data.</text>
</comment>
<dbReference type="InterPro" id="IPR050157">
    <property type="entry name" value="PSI_iron-sulfur_center"/>
</dbReference>